<protein>
    <recommendedName>
        <fullName evidence="4">CENP-V/GFA domain-containing protein</fullName>
    </recommendedName>
</protein>
<dbReference type="Proteomes" id="UP000035100">
    <property type="component" value="Unassembled WGS sequence"/>
</dbReference>
<gene>
    <name evidence="5" type="ORF">Wenmar_00553</name>
</gene>
<dbReference type="GO" id="GO:0046872">
    <property type="term" value="F:metal ion binding"/>
    <property type="evidence" value="ECO:0007669"/>
    <property type="project" value="UniProtKB-KW"/>
</dbReference>
<comment type="caution">
    <text evidence="5">The sequence shown here is derived from an EMBL/GenBank/DDBJ whole genome shotgun (WGS) entry which is preliminary data.</text>
</comment>
<evidence type="ECO:0000259" key="4">
    <source>
        <dbReference type="PROSITE" id="PS51891"/>
    </source>
</evidence>
<sequence>MSATSGSDIEGRCLCGACGWTYRGRPDHATSCNCGACRRYGALWAYGWIDEEIALTGVSRPHVRPIEDSGLAFHHCPTCGCLMHWTGLSPHEDGRTRAAVNLRMATDPAAVRGVRVRLFDGADSWTAPEGLPERTVGDYWL</sequence>
<evidence type="ECO:0000313" key="6">
    <source>
        <dbReference type="Proteomes" id="UP000035100"/>
    </source>
</evidence>
<accession>A0A0D0Q9S7</accession>
<dbReference type="eggNOG" id="COG3791">
    <property type="taxonomic scope" value="Bacteria"/>
</dbReference>
<evidence type="ECO:0000313" key="5">
    <source>
        <dbReference type="EMBL" id="KIQ71174.1"/>
    </source>
</evidence>
<evidence type="ECO:0000256" key="3">
    <source>
        <dbReference type="ARBA" id="ARBA00022833"/>
    </source>
</evidence>
<dbReference type="STRING" id="1123501.Wenmar_00553"/>
<proteinExistence type="inferred from homology"/>
<dbReference type="AlphaFoldDB" id="A0A0D0Q9S7"/>
<feature type="domain" description="CENP-V/GFA" evidence="4">
    <location>
        <begin position="9"/>
        <end position="126"/>
    </location>
</feature>
<dbReference type="GO" id="GO:0016846">
    <property type="term" value="F:carbon-sulfur lyase activity"/>
    <property type="evidence" value="ECO:0007669"/>
    <property type="project" value="InterPro"/>
</dbReference>
<dbReference type="PATRIC" id="fig|1123501.6.peg.613"/>
<comment type="similarity">
    <text evidence="1">Belongs to the Gfa family.</text>
</comment>
<name>A0A0D0Q9S7_9RHOB</name>
<evidence type="ECO:0000256" key="2">
    <source>
        <dbReference type="ARBA" id="ARBA00022723"/>
    </source>
</evidence>
<dbReference type="InterPro" id="IPR006913">
    <property type="entry name" value="CENP-V/GFA"/>
</dbReference>
<dbReference type="EMBL" id="AONG01000003">
    <property type="protein sequence ID" value="KIQ71174.1"/>
    <property type="molecule type" value="Genomic_DNA"/>
</dbReference>
<dbReference type="Gene3D" id="2.170.150.70">
    <property type="match status" value="1"/>
</dbReference>
<keyword evidence="3" id="KW-0862">Zinc</keyword>
<dbReference type="OrthoDB" id="9807246at2"/>
<reference evidence="5 6" key="1">
    <citation type="submission" date="2013-01" db="EMBL/GenBank/DDBJ databases">
        <authorList>
            <person name="Fiebig A."/>
            <person name="Goeker M."/>
            <person name="Klenk H.-P.P."/>
        </authorList>
    </citation>
    <scope>NUCLEOTIDE SEQUENCE [LARGE SCALE GENOMIC DNA]</scope>
    <source>
        <strain evidence="5 6">DSM 24838</strain>
    </source>
</reference>
<evidence type="ECO:0000256" key="1">
    <source>
        <dbReference type="ARBA" id="ARBA00005495"/>
    </source>
</evidence>
<dbReference type="RefSeq" id="WP_018304665.1">
    <property type="nucleotide sequence ID" value="NZ_KB902314.1"/>
</dbReference>
<organism evidence="5 6">
    <name type="scientific">Wenxinia marina DSM 24838</name>
    <dbReference type="NCBI Taxonomy" id="1123501"/>
    <lineage>
        <taxon>Bacteria</taxon>
        <taxon>Pseudomonadati</taxon>
        <taxon>Pseudomonadota</taxon>
        <taxon>Alphaproteobacteria</taxon>
        <taxon>Rhodobacterales</taxon>
        <taxon>Roseobacteraceae</taxon>
        <taxon>Wenxinia</taxon>
    </lineage>
</organism>
<dbReference type="SUPFAM" id="SSF51316">
    <property type="entry name" value="Mss4-like"/>
    <property type="match status" value="1"/>
</dbReference>
<dbReference type="Pfam" id="PF04828">
    <property type="entry name" value="GFA"/>
    <property type="match status" value="1"/>
</dbReference>
<dbReference type="InterPro" id="IPR011057">
    <property type="entry name" value="Mss4-like_sf"/>
</dbReference>
<keyword evidence="6" id="KW-1185">Reference proteome</keyword>
<keyword evidence="2" id="KW-0479">Metal-binding</keyword>
<dbReference type="PROSITE" id="PS51891">
    <property type="entry name" value="CENP_V_GFA"/>
    <property type="match status" value="1"/>
</dbReference>